<gene>
    <name evidence="2" type="ORF">H5410_006865</name>
</gene>
<proteinExistence type="predicted"/>
<evidence type="ECO:0000313" key="2">
    <source>
        <dbReference type="EMBL" id="KAG5621647.1"/>
    </source>
</evidence>
<feature type="compositionally biased region" description="Basic residues" evidence="1">
    <location>
        <begin position="55"/>
        <end position="65"/>
    </location>
</feature>
<accession>A0A9J6ACI9</accession>
<feature type="region of interest" description="Disordered" evidence="1">
    <location>
        <begin position="48"/>
        <end position="92"/>
    </location>
</feature>
<comment type="caution">
    <text evidence="2">The sequence shown here is derived from an EMBL/GenBank/DDBJ whole genome shotgun (WGS) entry which is preliminary data.</text>
</comment>
<feature type="compositionally biased region" description="Basic and acidic residues" evidence="1">
    <location>
        <begin position="70"/>
        <end position="82"/>
    </location>
</feature>
<evidence type="ECO:0000256" key="1">
    <source>
        <dbReference type="SAM" id="MobiDB-lite"/>
    </source>
</evidence>
<organism evidence="2 3">
    <name type="scientific">Solanum commersonii</name>
    <name type="common">Commerson's wild potato</name>
    <name type="synonym">Commerson's nightshade</name>
    <dbReference type="NCBI Taxonomy" id="4109"/>
    <lineage>
        <taxon>Eukaryota</taxon>
        <taxon>Viridiplantae</taxon>
        <taxon>Streptophyta</taxon>
        <taxon>Embryophyta</taxon>
        <taxon>Tracheophyta</taxon>
        <taxon>Spermatophyta</taxon>
        <taxon>Magnoliopsida</taxon>
        <taxon>eudicotyledons</taxon>
        <taxon>Gunneridae</taxon>
        <taxon>Pentapetalae</taxon>
        <taxon>asterids</taxon>
        <taxon>lamiids</taxon>
        <taxon>Solanales</taxon>
        <taxon>Solanaceae</taxon>
        <taxon>Solanoideae</taxon>
        <taxon>Solaneae</taxon>
        <taxon>Solanum</taxon>
    </lineage>
</organism>
<dbReference type="Proteomes" id="UP000824120">
    <property type="component" value="Chromosome 2"/>
</dbReference>
<reference evidence="2 3" key="1">
    <citation type="submission" date="2020-09" db="EMBL/GenBank/DDBJ databases">
        <title>De no assembly of potato wild relative species, Solanum commersonii.</title>
        <authorList>
            <person name="Cho K."/>
        </authorList>
    </citation>
    <scope>NUCLEOTIDE SEQUENCE [LARGE SCALE GENOMIC DNA]</scope>
    <source>
        <strain evidence="2">LZ3.2</strain>
        <tissue evidence="2">Leaf</tissue>
    </source>
</reference>
<protein>
    <submittedName>
        <fullName evidence="2">Uncharacterized protein</fullName>
    </submittedName>
</protein>
<keyword evidence="3" id="KW-1185">Reference proteome</keyword>
<dbReference type="EMBL" id="JACXVP010000002">
    <property type="protein sequence ID" value="KAG5621647.1"/>
    <property type="molecule type" value="Genomic_DNA"/>
</dbReference>
<dbReference type="AlphaFoldDB" id="A0A9J6ACI9"/>
<evidence type="ECO:0000313" key="3">
    <source>
        <dbReference type="Proteomes" id="UP000824120"/>
    </source>
</evidence>
<sequence>MGSAIAASKAQTGKKIGKGRERGLNLNSLPLLPCPLRTVKLNLRMVKSKGDQKGGKKSIVKKVKVTKQTPLEKGKRQLKEQLVKGPGPRVRN</sequence>
<feature type="region of interest" description="Disordered" evidence="1">
    <location>
        <begin position="1"/>
        <end position="26"/>
    </location>
</feature>
<name>A0A9J6ACI9_SOLCO</name>